<comment type="caution">
    <text evidence="2">The sequence shown here is derived from an EMBL/GenBank/DDBJ whole genome shotgun (WGS) entry which is preliminary data.</text>
</comment>
<feature type="region of interest" description="Disordered" evidence="1">
    <location>
        <begin position="59"/>
        <end position="103"/>
    </location>
</feature>
<evidence type="ECO:0000256" key="1">
    <source>
        <dbReference type="SAM" id="MobiDB-lite"/>
    </source>
</evidence>
<sequence length="103" mass="10713">MIALQEFREARAGEELESWLEVVGEAEEHAAAARRRFEHARMACDEVLRALAEEAESVAGHVQVGPESVAVPDTGEGTSPPAPSSAQDAAGAGAPALVLRPGL</sequence>
<dbReference type="EMBL" id="JBHSPU010000060">
    <property type="protein sequence ID" value="MFC5919081.1"/>
    <property type="molecule type" value="Genomic_DNA"/>
</dbReference>
<evidence type="ECO:0000313" key="2">
    <source>
        <dbReference type="EMBL" id="MFC5919081.1"/>
    </source>
</evidence>
<keyword evidence="3" id="KW-1185">Reference proteome</keyword>
<gene>
    <name evidence="2" type="ORF">ACFP1B_37445</name>
</gene>
<reference evidence="3" key="1">
    <citation type="journal article" date="2019" name="Int. J. Syst. Evol. Microbiol.">
        <title>The Global Catalogue of Microorganisms (GCM) 10K type strain sequencing project: providing services to taxonomists for standard genome sequencing and annotation.</title>
        <authorList>
            <consortium name="The Broad Institute Genomics Platform"/>
            <consortium name="The Broad Institute Genome Sequencing Center for Infectious Disease"/>
            <person name="Wu L."/>
            <person name="Ma J."/>
        </authorList>
    </citation>
    <scope>NUCLEOTIDE SEQUENCE [LARGE SCALE GENOMIC DNA]</scope>
    <source>
        <strain evidence="3">JCM 4147</strain>
    </source>
</reference>
<accession>A0ABW1GWU0</accession>
<evidence type="ECO:0000313" key="3">
    <source>
        <dbReference type="Proteomes" id="UP001596200"/>
    </source>
</evidence>
<dbReference type="Proteomes" id="UP001596200">
    <property type="component" value="Unassembled WGS sequence"/>
</dbReference>
<protein>
    <submittedName>
        <fullName evidence="2">Uncharacterized protein</fullName>
    </submittedName>
</protein>
<name>A0ABW1GWU0_9ACTN</name>
<dbReference type="RefSeq" id="WP_344510075.1">
    <property type="nucleotide sequence ID" value="NZ_BAAATU010000010.1"/>
</dbReference>
<feature type="compositionally biased region" description="Low complexity" evidence="1">
    <location>
        <begin position="84"/>
        <end position="103"/>
    </location>
</feature>
<organism evidence="2 3">
    <name type="scientific">Streptomyces pulveraceus</name>
    <dbReference type="NCBI Taxonomy" id="68258"/>
    <lineage>
        <taxon>Bacteria</taxon>
        <taxon>Bacillati</taxon>
        <taxon>Actinomycetota</taxon>
        <taxon>Actinomycetes</taxon>
        <taxon>Kitasatosporales</taxon>
        <taxon>Streptomycetaceae</taxon>
        <taxon>Streptomyces</taxon>
    </lineage>
</organism>
<proteinExistence type="predicted"/>